<accession>A0A452CJG8</accession>
<reference evidence="3" key="1">
    <citation type="submission" date="2025-08" db="UniProtKB">
        <authorList>
            <consortium name="RefSeq"/>
        </authorList>
    </citation>
    <scope>IDENTIFICATION</scope>
</reference>
<feature type="region of interest" description="Disordered" evidence="1">
    <location>
        <begin position="1"/>
        <end position="78"/>
    </location>
</feature>
<dbReference type="RefSeq" id="XP_028023145.2">
    <property type="nucleotide sequence ID" value="XM_028167344.2"/>
</dbReference>
<protein>
    <submittedName>
        <fullName evidence="3">Uncharacterized protein LOC103007299</fullName>
    </submittedName>
</protein>
<organism evidence="2 3">
    <name type="scientific">Balaenoptera acutorostrata</name>
    <name type="common">Common minke whale</name>
    <name type="synonym">Balaena rostrata</name>
    <dbReference type="NCBI Taxonomy" id="9767"/>
    <lineage>
        <taxon>Eukaryota</taxon>
        <taxon>Metazoa</taxon>
        <taxon>Chordata</taxon>
        <taxon>Craniata</taxon>
        <taxon>Vertebrata</taxon>
        <taxon>Euteleostomi</taxon>
        <taxon>Mammalia</taxon>
        <taxon>Eutheria</taxon>
        <taxon>Laurasiatheria</taxon>
        <taxon>Artiodactyla</taxon>
        <taxon>Whippomorpha</taxon>
        <taxon>Cetacea</taxon>
        <taxon>Mysticeti</taxon>
        <taxon>Balaenopteridae</taxon>
        <taxon>Balaenoptera</taxon>
    </lineage>
</organism>
<keyword evidence="2" id="KW-1185">Reference proteome</keyword>
<feature type="compositionally biased region" description="Basic and acidic residues" evidence="1">
    <location>
        <begin position="42"/>
        <end position="56"/>
    </location>
</feature>
<evidence type="ECO:0000313" key="2">
    <source>
        <dbReference type="Proteomes" id="UP001652580"/>
    </source>
</evidence>
<evidence type="ECO:0000256" key="1">
    <source>
        <dbReference type="SAM" id="MobiDB-lite"/>
    </source>
</evidence>
<name>A0A452CJG8_BALAC</name>
<feature type="region of interest" description="Disordered" evidence="1">
    <location>
        <begin position="218"/>
        <end position="259"/>
    </location>
</feature>
<dbReference type="AlphaFoldDB" id="A0A452CJG8"/>
<evidence type="ECO:0000313" key="3">
    <source>
        <dbReference type="RefSeq" id="XP_028023145.2"/>
    </source>
</evidence>
<sequence length="259" mass="28774">MPYDNVRALCGRRKENKKEELPEDQTSPYSQMLQKGQGAQTTDDKTKETGGDKAAEEGPPPGKTEPRKDAKRCPCSPRPLGTDWKLPVPLGTVYPPLLSSLSSTKAVGRSWELSPPTANSFRIHDVHVAHPPQKGPFRHFMDMKAEKRLAGRKEHRSCFGDINVHKCSQFGQIFCPFQALATTEMQRLVFPKDLPVSPHMQRLGVSCTTEGNLQDLSLSSTELGLGKDTNNQEKEKPSSHMKTPLFPPIVKATKSNDMK</sequence>
<dbReference type="Proteomes" id="UP001652580">
    <property type="component" value="Chromosome 20"/>
</dbReference>
<dbReference type="GeneID" id="103007299"/>
<dbReference type="STRING" id="310752.A0A452CJG8"/>
<feature type="compositionally biased region" description="Polar residues" evidence="1">
    <location>
        <begin position="24"/>
        <end position="40"/>
    </location>
</feature>
<proteinExistence type="predicted"/>
<dbReference type="InParanoid" id="A0A452CJG8"/>
<gene>
    <name evidence="3" type="primary">LOC103007299</name>
</gene>